<reference evidence="1" key="2">
    <citation type="submission" date="2025-03" db="EMBL/GenBank/DDBJ databases">
        <authorList>
            <consortium name="ELIXIR-Norway"/>
            <consortium name="Elixir Norway"/>
        </authorList>
    </citation>
    <scope>NUCLEOTIDE SEQUENCE</scope>
</reference>
<feature type="non-terminal residue" evidence="1">
    <location>
        <position position="1"/>
    </location>
</feature>
<gene>
    <name evidence="1" type="ORF">MRATA1EN22A_LOCUS10908</name>
</gene>
<protein>
    <submittedName>
        <fullName evidence="1">Uncharacterized protein</fullName>
    </submittedName>
</protein>
<dbReference type="EMBL" id="OX596104">
    <property type="protein sequence ID" value="CAN0024113.1"/>
    <property type="molecule type" value="Genomic_DNA"/>
</dbReference>
<evidence type="ECO:0000313" key="1">
    <source>
        <dbReference type="EMBL" id="CAN0024113.1"/>
    </source>
</evidence>
<name>A0AC59YW23_RANTA</name>
<proteinExistence type="predicted"/>
<evidence type="ECO:0000313" key="2">
    <source>
        <dbReference type="Proteomes" id="UP001162501"/>
    </source>
</evidence>
<reference evidence="1" key="1">
    <citation type="submission" date="2023-05" db="EMBL/GenBank/DDBJ databases">
        <authorList>
            <consortium name="ELIXIR-Norway"/>
        </authorList>
    </citation>
    <scope>NUCLEOTIDE SEQUENCE</scope>
</reference>
<dbReference type="Proteomes" id="UP001162501">
    <property type="component" value="Chromosome 20"/>
</dbReference>
<accession>A0AC59YW23</accession>
<organism evidence="1 2">
    <name type="scientific">Rangifer tarandus platyrhynchus</name>
    <name type="common">Svalbard reindeer</name>
    <dbReference type="NCBI Taxonomy" id="3082113"/>
    <lineage>
        <taxon>Eukaryota</taxon>
        <taxon>Metazoa</taxon>
        <taxon>Chordata</taxon>
        <taxon>Craniata</taxon>
        <taxon>Vertebrata</taxon>
        <taxon>Euteleostomi</taxon>
        <taxon>Mammalia</taxon>
        <taxon>Eutheria</taxon>
        <taxon>Laurasiatheria</taxon>
        <taxon>Artiodactyla</taxon>
        <taxon>Ruminantia</taxon>
        <taxon>Pecora</taxon>
        <taxon>Cervidae</taxon>
        <taxon>Odocoileinae</taxon>
        <taxon>Rangifer</taxon>
    </lineage>
</organism>
<sequence length="91" mass="11066">VRYMYLSIYLSICLFIYHLSMYVCMDPSLYLSCNFIILETSTERKSFLICHVVFPVYSKVIHIYRYIYTYNILFFRFFSIIGYCKIFNIAL</sequence>
<feature type="non-terminal residue" evidence="1">
    <location>
        <position position="91"/>
    </location>
</feature>